<sequence>MGRSGGRGPQAPHPHGGKPGSCCSQGPTGHRDQEWYNDRPPAGRAATAGPTATADTAATAGAIPAAGPAASAGPTAAAGAAATTSPTAAGPVTGAGPAATDADPSAAAGPATDTGPTTATDSTAAAALGSTTGPHGGGSPTRSGGTSRLHGGETGRRHPHGGGQHVNSSGSSSAAGARTIGRSSSYSPRLLVHGRPYGGRQRAKAYRGQSQAAATAGTHTARPGPGRPRGPKAEAATARAPARSGASRAEQGANTEGPGDPQEEHGGAEGPESSRGGHGTVNRNAGDRQPGPAVGRIADPQPAAADDGWRPARHRTPHPAGSCPTRSAAAERPRASIRAGGRGGGRTHPHRHGGGPPQLDANQGDGKKPAAERCARPPTPDRHAQHAWAAGVAWEPSAGSSTAVGRAASGCGVPTGDPPYQHPAPVPL</sequence>
<organism evidence="2 3">
    <name type="scientific">Pleodorina starrii</name>
    <dbReference type="NCBI Taxonomy" id="330485"/>
    <lineage>
        <taxon>Eukaryota</taxon>
        <taxon>Viridiplantae</taxon>
        <taxon>Chlorophyta</taxon>
        <taxon>core chlorophytes</taxon>
        <taxon>Chlorophyceae</taxon>
        <taxon>CS clade</taxon>
        <taxon>Chlamydomonadales</taxon>
        <taxon>Volvocaceae</taxon>
        <taxon>Pleodorina</taxon>
    </lineage>
</organism>
<evidence type="ECO:0000256" key="1">
    <source>
        <dbReference type="SAM" id="MobiDB-lite"/>
    </source>
</evidence>
<feature type="compositionally biased region" description="Low complexity" evidence="1">
    <location>
        <begin position="168"/>
        <end position="185"/>
    </location>
</feature>
<evidence type="ECO:0000313" key="3">
    <source>
        <dbReference type="Proteomes" id="UP001165080"/>
    </source>
</evidence>
<feature type="compositionally biased region" description="Pro residues" evidence="1">
    <location>
        <begin position="416"/>
        <end position="428"/>
    </location>
</feature>
<keyword evidence="3" id="KW-1185">Reference proteome</keyword>
<dbReference type="Proteomes" id="UP001165080">
    <property type="component" value="Unassembled WGS sequence"/>
</dbReference>
<protein>
    <submittedName>
        <fullName evidence="2">Uncharacterized protein</fullName>
    </submittedName>
</protein>
<comment type="caution">
    <text evidence="2">The sequence shown here is derived from an EMBL/GenBank/DDBJ whole genome shotgun (WGS) entry which is preliminary data.</text>
</comment>
<feature type="compositionally biased region" description="Basic and acidic residues" evidence="1">
    <location>
        <begin position="365"/>
        <end position="384"/>
    </location>
</feature>
<dbReference type="EMBL" id="BRXU01000046">
    <property type="protein sequence ID" value="GLC61440.1"/>
    <property type="molecule type" value="Genomic_DNA"/>
</dbReference>
<feature type="region of interest" description="Disordered" evidence="1">
    <location>
        <begin position="1"/>
        <end position="428"/>
    </location>
</feature>
<gene>
    <name evidence="2" type="primary">PLESTB004413</name>
    <name evidence="2" type="ORF">PLESTB_001756700</name>
</gene>
<accession>A0A9W6FA53</accession>
<proteinExistence type="predicted"/>
<feature type="compositionally biased region" description="Low complexity" evidence="1">
    <location>
        <begin position="233"/>
        <end position="250"/>
    </location>
</feature>
<dbReference type="AlphaFoldDB" id="A0A9W6FA53"/>
<evidence type="ECO:0000313" key="2">
    <source>
        <dbReference type="EMBL" id="GLC61440.1"/>
    </source>
</evidence>
<name>A0A9W6FA53_9CHLO</name>
<feature type="compositionally biased region" description="Low complexity" evidence="1">
    <location>
        <begin position="40"/>
        <end position="133"/>
    </location>
</feature>
<reference evidence="2 3" key="1">
    <citation type="journal article" date="2023" name="Commun. Biol.">
        <title>Reorganization of the ancestral sex-determining regions during the evolution of trioecy in Pleodorina starrii.</title>
        <authorList>
            <person name="Takahashi K."/>
            <person name="Suzuki S."/>
            <person name="Kawai-Toyooka H."/>
            <person name="Yamamoto K."/>
            <person name="Hamaji T."/>
            <person name="Ootsuki R."/>
            <person name="Yamaguchi H."/>
            <person name="Kawachi M."/>
            <person name="Higashiyama T."/>
            <person name="Nozaki H."/>
        </authorList>
    </citation>
    <scope>NUCLEOTIDE SEQUENCE [LARGE SCALE GENOMIC DNA]</scope>
    <source>
        <strain evidence="2 3">NIES-4479</strain>
    </source>
</reference>